<protein>
    <recommendedName>
        <fullName evidence="15">Cadherin domain-containing protein</fullName>
    </recommendedName>
</protein>
<dbReference type="PROSITE" id="PS50268">
    <property type="entry name" value="CADHERIN_2"/>
    <property type="match status" value="5"/>
</dbReference>
<evidence type="ECO:0000313" key="16">
    <source>
        <dbReference type="EMBL" id="PNF30221.1"/>
    </source>
</evidence>
<keyword evidence="4 14" id="KW-0732">Signal</keyword>
<dbReference type="InParanoid" id="A0A2J7QNR1"/>
<evidence type="ECO:0000256" key="4">
    <source>
        <dbReference type="ARBA" id="ARBA00022729"/>
    </source>
</evidence>
<keyword evidence="9 13" id="KW-0472">Membrane</keyword>
<dbReference type="PRINTS" id="PR00205">
    <property type="entry name" value="CADHERIN"/>
</dbReference>
<keyword evidence="7" id="KW-0130">Cell adhesion</keyword>
<dbReference type="PROSITE" id="PS00232">
    <property type="entry name" value="CADHERIN_1"/>
    <property type="match status" value="2"/>
</dbReference>
<evidence type="ECO:0000313" key="17">
    <source>
        <dbReference type="Proteomes" id="UP000235965"/>
    </source>
</evidence>
<dbReference type="FunFam" id="2.60.40.60:FF:000098">
    <property type="entry name" value="cadherin-23 isoform X1"/>
    <property type="match status" value="1"/>
</dbReference>
<dbReference type="PANTHER" id="PTHR24027">
    <property type="entry name" value="CADHERIN-23"/>
    <property type="match status" value="1"/>
</dbReference>
<dbReference type="PANTHER" id="PTHR24027:SF438">
    <property type="entry name" value="CADHERIN 23"/>
    <property type="match status" value="1"/>
</dbReference>
<dbReference type="STRING" id="105785.A0A2J7QNR1"/>
<feature type="compositionally biased region" description="Acidic residues" evidence="12">
    <location>
        <begin position="1375"/>
        <end position="1384"/>
    </location>
</feature>
<keyword evidence="2" id="KW-1003">Cell membrane</keyword>
<comment type="subcellular location">
    <subcellularLocation>
        <location evidence="1">Cell membrane</location>
        <topology evidence="1">Single-pass type I membrane protein</topology>
    </subcellularLocation>
</comment>
<dbReference type="GO" id="GO:0009653">
    <property type="term" value="P:anatomical structure morphogenesis"/>
    <property type="evidence" value="ECO:0007669"/>
    <property type="project" value="UniProtKB-ARBA"/>
</dbReference>
<accession>A0A2J7QNR1</accession>
<dbReference type="GO" id="GO:0016477">
    <property type="term" value="P:cell migration"/>
    <property type="evidence" value="ECO:0007669"/>
    <property type="project" value="TreeGrafter"/>
</dbReference>
<dbReference type="GO" id="GO:0045296">
    <property type="term" value="F:cadherin binding"/>
    <property type="evidence" value="ECO:0007669"/>
    <property type="project" value="TreeGrafter"/>
</dbReference>
<dbReference type="GO" id="GO:0060429">
    <property type="term" value="P:epithelium development"/>
    <property type="evidence" value="ECO:0007669"/>
    <property type="project" value="UniProtKB-ARBA"/>
</dbReference>
<evidence type="ECO:0000259" key="15">
    <source>
        <dbReference type="PROSITE" id="PS50268"/>
    </source>
</evidence>
<feature type="region of interest" description="Disordered" evidence="12">
    <location>
        <begin position="1199"/>
        <end position="1262"/>
    </location>
</feature>
<evidence type="ECO:0000256" key="5">
    <source>
        <dbReference type="ARBA" id="ARBA00022737"/>
    </source>
</evidence>
<evidence type="ECO:0000256" key="14">
    <source>
        <dbReference type="SAM" id="SignalP"/>
    </source>
</evidence>
<dbReference type="InterPro" id="IPR002126">
    <property type="entry name" value="Cadherin-like_dom"/>
</dbReference>
<dbReference type="SUPFAM" id="SSF49313">
    <property type="entry name" value="Cadherin-like"/>
    <property type="match status" value="5"/>
</dbReference>
<keyword evidence="3 13" id="KW-0812">Transmembrane</keyword>
<feature type="compositionally biased region" description="Acidic residues" evidence="12">
    <location>
        <begin position="1242"/>
        <end position="1251"/>
    </location>
</feature>
<comment type="function">
    <text evidence="10">Cadherins are calcium-dependent cell adhesion proteins. They preferentially interact with themselves in a homophilic manner in connecting cells.</text>
</comment>
<feature type="region of interest" description="Disordered" evidence="12">
    <location>
        <begin position="1000"/>
        <end position="1026"/>
    </location>
</feature>
<keyword evidence="8 13" id="KW-1133">Transmembrane helix</keyword>
<dbReference type="OrthoDB" id="8188793at2759"/>
<evidence type="ECO:0000256" key="7">
    <source>
        <dbReference type="ARBA" id="ARBA00022889"/>
    </source>
</evidence>
<feature type="domain" description="Cadherin" evidence="15">
    <location>
        <begin position="246"/>
        <end position="363"/>
    </location>
</feature>
<name>A0A2J7QNR1_9NEOP</name>
<dbReference type="GO" id="GO:0016342">
    <property type="term" value="C:catenin complex"/>
    <property type="evidence" value="ECO:0007669"/>
    <property type="project" value="TreeGrafter"/>
</dbReference>
<proteinExistence type="predicted"/>
<dbReference type="EMBL" id="NEVH01012563">
    <property type="protein sequence ID" value="PNF30221.1"/>
    <property type="molecule type" value="Genomic_DNA"/>
</dbReference>
<feature type="transmembrane region" description="Helical" evidence="13">
    <location>
        <begin position="796"/>
        <end position="821"/>
    </location>
</feature>
<feature type="compositionally biased region" description="Basic and acidic residues" evidence="12">
    <location>
        <begin position="1537"/>
        <end position="1551"/>
    </location>
</feature>
<evidence type="ECO:0000256" key="11">
    <source>
        <dbReference type="PROSITE-ProRule" id="PRU00043"/>
    </source>
</evidence>
<evidence type="ECO:0000256" key="12">
    <source>
        <dbReference type="SAM" id="MobiDB-lite"/>
    </source>
</evidence>
<evidence type="ECO:0000256" key="3">
    <source>
        <dbReference type="ARBA" id="ARBA00022692"/>
    </source>
</evidence>
<feature type="domain" description="Cadherin" evidence="15">
    <location>
        <begin position="139"/>
        <end position="246"/>
    </location>
</feature>
<keyword evidence="6 11" id="KW-0106">Calcium</keyword>
<evidence type="ECO:0000256" key="2">
    <source>
        <dbReference type="ARBA" id="ARBA00022475"/>
    </source>
</evidence>
<gene>
    <name evidence="16" type="ORF">B7P43_G02540</name>
</gene>
<dbReference type="GO" id="GO:0007156">
    <property type="term" value="P:homophilic cell adhesion via plasma membrane adhesion molecules"/>
    <property type="evidence" value="ECO:0007669"/>
    <property type="project" value="InterPro"/>
</dbReference>
<feature type="domain" description="Cadherin" evidence="15">
    <location>
        <begin position="364"/>
        <end position="480"/>
    </location>
</feature>
<comment type="caution">
    <text evidence="16">The sequence shown here is derived from an EMBL/GenBank/DDBJ whole genome shotgun (WGS) entry which is preliminary data.</text>
</comment>
<feature type="compositionally biased region" description="Polar residues" evidence="12">
    <location>
        <begin position="1568"/>
        <end position="1585"/>
    </location>
</feature>
<dbReference type="Pfam" id="PF00028">
    <property type="entry name" value="Cadherin"/>
    <property type="match status" value="2"/>
</dbReference>
<feature type="region of interest" description="Disordered" evidence="12">
    <location>
        <begin position="1369"/>
        <end position="1658"/>
    </location>
</feature>
<dbReference type="InterPro" id="IPR020894">
    <property type="entry name" value="Cadherin_CS"/>
</dbReference>
<feature type="compositionally biased region" description="Low complexity" evidence="12">
    <location>
        <begin position="1472"/>
        <end position="1483"/>
    </location>
</feature>
<dbReference type="InterPro" id="IPR015919">
    <property type="entry name" value="Cadherin-like_sf"/>
</dbReference>
<evidence type="ECO:0000256" key="10">
    <source>
        <dbReference type="ARBA" id="ARBA00059331"/>
    </source>
</evidence>
<keyword evidence="5" id="KW-0677">Repeat</keyword>
<dbReference type="Gene3D" id="2.60.40.60">
    <property type="entry name" value="Cadherins"/>
    <property type="match status" value="5"/>
</dbReference>
<feature type="compositionally biased region" description="Basic and acidic residues" evidence="12">
    <location>
        <begin position="1646"/>
        <end position="1658"/>
    </location>
</feature>
<evidence type="ECO:0000256" key="1">
    <source>
        <dbReference type="ARBA" id="ARBA00004251"/>
    </source>
</evidence>
<keyword evidence="17" id="KW-1185">Reference proteome</keyword>
<dbReference type="CDD" id="cd11304">
    <property type="entry name" value="Cadherin_repeat"/>
    <property type="match status" value="5"/>
</dbReference>
<evidence type="ECO:0000256" key="8">
    <source>
        <dbReference type="ARBA" id="ARBA00022989"/>
    </source>
</evidence>
<evidence type="ECO:0000256" key="13">
    <source>
        <dbReference type="SAM" id="Phobius"/>
    </source>
</evidence>
<feature type="domain" description="Cadherin" evidence="15">
    <location>
        <begin position="481"/>
        <end position="587"/>
    </location>
</feature>
<dbReference type="FunFam" id="2.60.40.60:FF:000020">
    <property type="entry name" value="Dachsous cadherin-related 1b"/>
    <property type="match status" value="1"/>
</dbReference>
<feature type="region of interest" description="Disordered" evidence="12">
    <location>
        <begin position="1135"/>
        <end position="1157"/>
    </location>
</feature>
<feature type="compositionally biased region" description="Polar residues" evidence="12">
    <location>
        <begin position="1199"/>
        <end position="1225"/>
    </location>
</feature>
<feature type="domain" description="Cadherin" evidence="15">
    <location>
        <begin position="588"/>
        <end position="699"/>
    </location>
</feature>
<evidence type="ECO:0000256" key="6">
    <source>
        <dbReference type="ARBA" id="ARBA00022837"/>
    </source>
</evidence>
<dbReference type="Proteomes" id="UP000235965">
    <property type="component" value="Unassembled WGS sequence"/>
</dbReference>
<dbReference type="InterPro" id="IPR039808">
    <property type="entry name" value="Cadherin"/>
</dbReference>
<dbReference type="SMART" id="SM00112">
    <property type="entry name" value="CA"/>
    <property type="match status" value="5"/>
</dbReference>
<dbReference type="GO" id="GO:0005509">
    <property type="term" value="F:calcium ion binding"/>
    <property type="evidence" value="ECO:0007669"/>
    <property type="project" value="UniProtKB-UniRule"/>
</dbReference>
<feature type="compositionally biased region" description="Basic and acidic residues" evidence="12">
    <location>
        <begin position="1602"/>
        <end position="1623"/>
    </location>
</feature>
<feature type="compositionally biased region" description="Basic and acidic residues" evidence="12">
    <location>
        <begin position="1455"/>
        <end position="1471"/>
    </location>
</feature>
<dbReference type="GO" id="GO:0008013">
    <property type="term" value="F:beta-catenin binding"/>
    <property type="evidence" value="ECO:0007669"/>
    <property type="project" value="TreeGrafter"/>
</dbReference>
<feature type="chain" id="PRO_5014405512" description="Cadherin domain-containing protein" evidence="14">
    <location>
        <begin position="17"/>
        <end position="1740"/>
    </location>
</feature>
<sequence>MMSLVLLLLLLATVTAGNYPVLDVSTSMRMLLVPLDAKVGSAIYRLRGTDSDFDFPLQFDIVGARTEPLVHIENLPCSRNHSFCEANVLLARPLELGRVYDLKLRLRDTRGDTTSVRCTIRATNSSTPMDTIFPHLPSLVVVPEDTKIGTELDYVITRKNPKNTRHAGLELRGSSNFAIRQSLASADTVNGTIILTSELDFEQQTMYMLSVFAVDAYAEPDLDTRNLVGFMLAIAVQDVQDMPPMFTSVPPVTVLNNTIQKGDVFLTVHAEDSDKGSPREVRYGIVSEGNPLTPFFNIDQKTGNLSLTKSLKELRKITQPMQPILLTIMAEEVKTGVDEPFAMSSTVQIALIMAEPDNTPPYFDSDKYVAWMDENSPQGNALIFNDPYIAEIRDDDLGKNGVFSISLRNNNGTFEVSPTVGETRVNFVIRVRNNSLLDYEQRHFLVFTIEAREVGPKASMSSSADITVYLRDQNDNPPVFRERVYRADLTENATAGTKVIQVAADDIDEGVNGEVAYTNIMRDNNSLQIDNKSGWITVKTNRHIFDRESAKEFQLYVVAADRNGQGNSATATLLITVFDVNDHTPMFMRSDYEFVLGKDLRSLTSPAVIKALDGDAEAPNNEVQYEIVSGNRNEMFHINIRTGVLTVTNTEVSSKIREEGRIQKFNLLVRAYDLGVPYRSNTVPVLIYPPEPNARNMTFILNGYPVDPKETEEILSKVTGGRVKIQDVRPLPLRRIRSDDSGRSSDDKSVVSARVLYDDNPTVDLTQFQSALRGNRSMDVVKEKETVEVYRRAESALFWILMFLAILIVIIILLLLLCCICPGCPLYAKPKKGSQVDTQTVDGLHLFAKDHGPGMETKAVQAEGAGHRREAWSADQRQQRHQSWRFNRRNVHNKEHEEFRTGPDDRQLAYDINGPAVAATLGMRGPEDGLSLHSLPAQYIRVRDGPAVIYTRELQDLQRQADFRHRGVYLEDIEGASQIIDHRQVRGGIPHRDLRINAEEDHDTDSMRRHEVERGSDLGRGNDYRRNDANRNIVNEGREYRLVLQRRGQARADEETAANLSKVAASQREQFYIRDGNAEILRLVTRGRSLDEEEFAKVAPEPEQRPMTLVPPRQHNNVRADNGKEIIMQRFMEDQRNNGSREQAEEEGSDPGPLARLRQQDMLVRRLLEEEARLNNTLLLTEALVAQRQHEQFLATTGENIETQSLPGQTTMATQTDVDSSTQTEPFHLMRPPRRRARSDNDDSYTEEEDQERQLIQDDGVGSHSLGKAIREFWNKKRRSKRKRSLFHRRDLRSRRVGGKSGFLVPGKGHKIKTPILEETESALDAAERQQGHVSFGNYSENKTSMLRRRNNKAKVATASGEMEVTILPNQLQSDLEDFEEETPTDSLEERSPSNEKYVSHNKRTDNYGRLQHPKSPMGDVRGANIEDSRLQSSKMRHVGFENSDTRGNSFQKRNASDIRHDSASEKDRARTATLAASSDTSSGRPSEQGSSAEAGGNENGAMSEFAHGRDKTLIRSAKSETGINALASSRKSRRRSVPDDMKLDKKERLSSRRGSLSEPGRIEKQHLSQQQTVASKAKSLNQVNDVGKTAPAQKKGSRYMEWYKTKREERERRKKLEEEKKKDKQKKKLKPGQNSTTDPKVTKNRQNEKQETLTEGRGVRKIVKGEVDKEMEKAEEQILKVTVFDDDMDSGIAMSSLLMGGAGRRKRNQQLLEKKSVFTIAYDDMQTKQLRPDSSSPQY</sequence>
<evidence type="ECO:0000256" key="9">
    <source>
        <dbReference type="ARBA" id="ARBA00023136"/>
    </source>
</evidence>
<organism evidence="16 17">
    <name type="scientific">Cryptotermes secundus</name>
    <dbReference type="NCBI Taxonomy" id="105785"/>
    <lineage>
        <taxon>Eukaryota</taxon>
        <taxon>Metazoa</taxon>
        <taxon>Ecdysozoa</taxon>
        <taxon>Arthropoda</taxon>
        <taxon>Hexapoda</taxon>
        <taxon>Insecta</taxon>
        <taxon>Pterygota</taxon>
        <taxon>Neoptera</taxon>
        <taxon>Polyneoptera</taxon>
        <taxon>Dictyoptera</taxon>
        <taxon>Blattodea</taxon>
        <taxon>Blattoidea</taxon>
        <taxon>Termitoidae</taxon>
        <taxon>Kalotermitidae</taxon>
        <taxon>Cryptotermitinae</taxon>
        <taxon>Cryptotermes</taxon>
    </lineage>
</organism>
<reference evidence="16 17" key="1">
    <citation type="submission" date="2017-12" db="EMBL/GenBank/DDBJ databases">
        <title>Hemimetabolous genomes reveal molecular basis of termite eusociality.</title>
        <authorList>
            <person name="Harrison M.C."/>
            <person name="Jongepier E."/>
            <person name="Robertson H.M."/>
            <person name="Arning N."/>
            <person name="Bitard-Feildel T."/>
            <person name="Chao H."/>
            <person name="Childers C.P."/>
            <person name="Dinh H."/>
            <person name="Doddapaneni H."/>
            <person name="Dugan S."/>
            <person name="Gowin J."/>
            <person name="Greiner C."/>
            <person name="Han Y."/>
            <person name="Hu H."/>
            <person name="Hughes D.S.T."/>
            <person name="Huylmans A.-K."/>
            <person name="Kemena C."/>
            <person name="Kremer L.P.M."/>
            <person name="Lee S.L."/>
            <person name="Lopez-Ezquerra A."/>
            <person name="Mallet L."/>
            <person name="Monroy-Kuhn J.M."/>
            <person name="Moser A."/>
            <person name="Murali S.C."/>
            <person name="Muzny D.M."/>
            <person name="Otani S."/>
            <person name="Piulachs M.-D."/>
            <person name="Poelchau M."/>
            <person name="Qu J."/>
            <person name="Schaub F."/>
            <person name="Wada-Katsumata A."/>
            <person name="Worley K.C."/>
            <person name="Xie Q."/>
            <person name="Ylla G."/>
            <person name="Poulsen M."/>
            <person name="Gibbs R.A."/>
            <person name="Schal C."/>
            <person name="Richards S."/>
            <person name="Belles X."/>
            <person name="Korb J."/>
            <person name="Bornberg-Bauer E."/>
        </authorList>
    </citation>
    <scope>NUCLEOTIDE SEQUENCE [LARGE SCALE GENOMIC DNA]</scope>
    <source>
        <tissue evidence="16">Whole body</tissue>
    </source>
</reference>
<feature type="signal peptide" evidence="14">
    <location>
        <begin position="1"/>
        <end position="16"/>
    </location>
</feature>